<name>A0A1V4JRM8_PATFA</name>
<dbReference type="AlphaFoldDB" id="A0A1V4JRM8"/>
<evidence type="ECO:0000256" key="1">
    <source>
        <dbReference type="SAM" id="MobiDB-lite"/>
    </source>
</evidence>
<accession>A0A1V4JRM8</accession>
<proteinExistence type="predicted"/>
<feature type="compositionally biased region" description="Basic residues" evidence="1">
    <location>
        <begin position="113"/>
        <end position="126"/>
    </location>
</feature>
<feature type="region of interest" description="Disordered" evidence="1">
    <location>
        <begin position="92"/>
        <end position="126"/>
    </location>
</feature>
<sequence length="126" mass="13662">MLGDNNCSPPDTLVNILIRVFIEEERPARGSLSCLSAPGSICERLSSRLCVGLAARAILAASWEASSSDSTTKKRKPQFALAKTGAQHQELWRLPDPGSPNCGSERTLGSHCKQGKGKTSKWLLRR</sequence>
<dbReference type="EMBL" id="LSYS01006629">
    <property type="protein sequence ID" value="OPJ74858.1"/>
    <property type="molecule type" value="Genomic_DNA"/>
</dbReference>
<evidence type="ECO:0000313" key="2">
    <source>
        <dbReference type="EMBL" id="OPJ74858.1"/>
    </source>
</evidence>
<comment type="caution">
    <text evidence="2">The sequence shown here is derived from an EMBL/GenBank/DDBJ whole genome shotgun (WGS) entry which is preliminary data.</text>
</comment>
<gene>
    <name evidence="2" type="ORF">AV530_018368</name>
</gene>
<reference evidence="2 3" key="1">
    <citation type="submission" date="2016-02" db="EMBL/GenBank/DDBJ databases">
        <title>Band-tailed pigeon sequencing and assembly.</title>
        <authorList>
            <person name="Soares A.E."/>
            <person name="Novak B.J."/>
            <person name="Rice E.S."/>
            <person name="O'Connell B."/>
            <person name="Chang D."/>
            <person name="Weber S."/>
            <person name="Shapiro B."/>
        </authorList>
    </citation>
    <scope>NUCLEOTIDE SEQUENCE [LARGE SCALE GENOMIC DNA]</scope>
    <source>
        <strain evidence="2">BTP2013</strain>
        <tissue evidence="2">Blood</tissue>
    </source>
</reference>
<evidence type="ECO:0000313" key="3">
    <source>
        <dbReference type="Proteomes" id="UP000190648"/>
    </source>
</evidence>
<dbReference type="Proteomes" id="UP000190648">
    <property type="component" value="Unassembled WGS sequence"/>
</dbReference>
<keyword evidence="3" id="KW-1185">Reference proteome</keyword>
<organism evidence="2 3">
    <name type="scientific">Patagioenas fasciata monilis</name>
    <dbReference type="NCBI Taxonomy" id="372326"/>
    <lineage>
        <taxon>Eukaryota</taxon>
        <taxon>Metazoa</taxon>
        <taxon>Chordata</taxon>
        <taxon>Craniata</taxon>
        <taxon>Vertebrata</taxon>
        <taxon>Euteleostomi</taxon>
        <taxon>Archelosauria</taxon>
        <taxon>Archosauria</taxon>
        <taxon>Dinosauria</taxon>
        <taxon>Saurischia</taxon>
        <taxon>Theropoda</taxon>
        <taxon>Coelurosauria</taxon>
        <taxon>Aves</taxon>
        <taxon>Neognathae</taxon>
        <taxon>Neoaves</taxon>
        <taxon>Columbimorphae</taxon>
        <taxon>Columbiformes</taxon>
        <taxon>Columbidae</taxon>
        <taxon>Patagioenas</taxon>
    </lineage>
</organism>
<protein>
    <submittedName>
        <fullName evidence="2">Uncharacterized protein</fullName>
    </submittedName>
</protein>